<dbReference type="PANTHER" id="PTHR21446:SF12">
    <property type="entry name" value="POTASSIUM CHANNEL TETRAMERIZATION DOMAIN CONTAINING 1"/>
    <property type="match status" value="1"/>
</dbReference>
<evidence type="ECO:0000256" key="1">
    <source>
        <dbReference type="SAM" id="MobiDB-lite"/>
    </source>
</evidence>
<protein>
    <submittedName>
        <fullName evidence="2">KCTD1_15</fullName>
    </submittedName>
</protein>
<dbReference type="AlphaFoldDB" id="A0A8S3UCY9"/>
<dbReference type="PANTHER" id="PTHR21446">
    <property type="entry name" value="DUF3504 DOMAIN-CONTAINING PROTEIN"/>
    <property type="match status" value="1"/>
</dbReference>
<proteinExistence type="predicted"/>
<organism evidence="2 3">
    <name type="scientific">Mytilus edulis</name>
    <name type="common">Blue mussel</name>
    <dbReference type="NCBI Taxonomy" id="6550"/>
    <lineage>
        <taxon>Eukaryota</taxon>
        <taxon>Metazoa</taxon>
        <taxon>Spiralia</taxon>
        <taxon>Lophotrochozoa</taxon>
        <taxon>Mollusca</taxon>
        <taxon>Bivalvia</taxon>
        <taxon>Autobranchia</taxon>
        <taxon>Pteriomorphia</taxon>
        <taxon>Mytilida</taxon>
        <taxon>Mytiloidea</taxon>
        <taxon>Mytilidae</taxon>
        <taxon>Mytilinae</taxon>
        <taxon>Mytilus</taxon>
    </lineage>
</organism>
<dbReference type="InterPro" id="IPR052787">
    <property type="entry name" value="MAVS"/>
</dbReference>
<evidence type="ECO:0000313" key="3">
    <source>
        <dbReference type="Proteomes" id="UP000683360"/>
    </source>
</evidence>
<keyword evidence="3" id="KW-1185">Reference proteome</keyword>
<name>A0A8S3UCY9_MYTED</name>
<dbReference type="EMBL" id="CAJPWZ010002713">
    <property type="protein sequence ID" value="CAG2243735.1"/>
    <property type="molecule type" value="Genomic_DNA"/>
</dbReference>
<gene>
    <name evidence="2" type="ORF">MEDL_55849</name>
</gene>
<reference evidence="2" key="1">
    <citation type="submission" date="2021-03" db="EMBL/GenBank/DDBJ databases">
        <authorList>
            <person name="Bekaert M."/>
        </authorList>
    </citation>
    <scope>NUCLEOTIDE SEQUENCE</scope>
</reference>
<dbReference type="OrthoDB" id="10067014at2759"/>
<dbReference type="Proteomes" id="UP000683360">
    <property type="component" value="Unassembled WGS sequence"/>
</dbReference>
<comment type="caution">
    <text evidence="2">The sequence shown here is derived from an EMBL/GenBank/DDBJ whole genome shotgun (WGS) entry which is preliminary data.</text>
</comment>
<evidence type="ECO:0000313" key="2">
    <source>
        <dbReference type="EMBL" id="CAG2243735.1"/>
    </source>
</evidence>
<accession>A0A8S3UCY9</accession>
<feature type="region of interest" description="Disordered" evidence="1">
    <location>
        <begin position="37"/>
        <end position="65"/>
    </location>
</feature>
<sequence>MADPDIADTFQYNDEDDAFLLIPLILPQFDLEVTYPDTASEEEENGTNPQTGTADISREPDEADDDHLDQVMLAEVEPNEDEDLLQALELVESQNETNQIEEPEFEDVNIISNGRFPVINTEEKENIVDDANSKSTKKQTKYGVNIFRPMLKKLQREGLDKAKHHPFITEGDLQKLRDSDILSIKTPKGLQRKVWYDMMISFGRRGRENQRQFTKDTLEIKTDDRGHEFAQFAHSETTKNHRGDISDDNFEKNPRMYSTYKPDCPVQALKSDLSKEILLPMTSFNCHVQK</sequence>